<organism evidence="1 3">
    <name type="scientific">Dinothrombium tinctorium</name>
    <dbReference type="NCBI Taxonomy" id="1965070"/>
    <lineage>
        <taxon>Eukaryota</taxon>
        <taxon>Metazoa</taxon>
        <taxon>Ecdysozoa</taxon>
        <taxon>Arthropoda</taxon>
        <taxon>Chelicerata</taxon>
        <taxon>Arachnida</taxon>
        <taxon>Acari</taxon>
        <taxon>Acariformes</taxon>
        <taxon>Trombidiformes</taxon>
        <taxon>Prostigmata</taxon>
        <taxon>Anystina</taxon>
        <taxon>Parasitengona</taxon>
        <taxon>Trombidioidea</taxon>
        <taxon>Trombidiidae</taxon>
        <taxon>Dinothrombium</taxon>
    </lineage>
</organism>
<dbReference type="AlphaFoldDB" id="A0A443QI29"/>
<feature type="non-terminal residue" evidence="1">
    <location>
        <position position="1"/>
    </location>
</feature>
<sequence length="73" mass="8907">ILQVQMNDYKYHYHFTTFDIEIFELENFKYNFVNMTAFRLIDSSNSTVRQILREVEKFQPKGQQILNRTNVIQ</sequence>
<comment type="caution">
    <text evidence="1">The sequence shown here is derived from an EMBL/GenBank/DDBJ whole genome shotgun (WGS) entry which is preliminary data.</text>
</comment>
<evidence type="ECO:0000313" key="2">
    <source>
        <dbReference type="EMBL" id="RWS02663.1"/>
    </source>
</evidence>
<reference evidence="1" key="2">
    <citation type="submission" date="2018-11" db="EMBL/GenBank/DDBJ databases">
        <title>Trombidioid mite genomics.</title>
        <authorList>
            <person name="Dong X."/>
        </authorList>
    </citation>
    <scope>NUCLEOTIDE SEQUENCE</scope>
    <source>
        <strain evidence="1">UoL-WK</strain>
    </source>
</reference>
<feature type="non-terminal residue" evidence="1">
    <location>
        <position position="73"/>
    </location>
</feature>
<keyword evidence="1" id="KW-0675">Receptor</keyword>
<proteinExistence type="predicted"/>
<accession>A0A443QI29</accession>
<protein>
    <submittedName>
        <fullName evidence="1">Glutamate receptor: ionotropic kainate 2-like protein 2</fullName>
    </submittedName>
</protein>
<dbReference type="EMBL" id="NCKU01007413">
    <property type="protein sequence ID" value="RWS02656.1"/>
    <property type="molecule type" value="Genomic_DNA"/>
</dbReference>
<keyword evidence="3" id="KW-1185">Reference proteome</keyword>
<evidence type="ECO:0000313" key="3">
    <source>
        <dbReference type="Proteomes" id="UP000285301"/>
    </source>
</evidence>
<dbReference type="EMBL" id="NCKU01007399">
    <property type="protein sequence ID" value="RWS02663.1"/>
    <property type="molecule type" value="Genomic_DNA"/>
</dbReference>
<evidence type="ECO:0000313" key="1">
    <source>
        <dbReference type="EMBL" id="RWS02656.1"/>
    </source>
</evidence>
<dbReference type="Gene3D" id="3.40.50.2300">
    <property type="match status" value="1"/>
</dbReference>
<gene>
    <name evidence="2" type="ORF">B4U79_02510</name>
    <name evidence="1" type="ORF">B4U79_07919</name>
</gene>
<name>A0A443QI29_9ACAR</name>
<dbReference type="OrthoDB" id="6431905at2759"/>
<reference evidence="1 3" key="1">
    <citation type="journal article" date="2018" name="Gigascience">
        <title>Genomes of trombidid mites reveal novel predicted allergens and laterally-transferred genes associated with secondary metabolism.</title>
        <authorList>
            <person name="Dong X."/>
            <person name="Chaisiri K."/>
            <person name="Xia D."/>
            <person name="Armstrong S.D."/>
            <person name="Fang Y."/>
            <person name="Donnelly M.J."/>
            <person name="Kadowaki T."/>
            <person name="McGarry J.W."/>
            <person name="Darby A.C."/>
            <person name="Makepeace B.L."/>
        </authorList>
    </citation>
    <scope>NUCLEOTIDE SEQUENCE [LARGE SCALE GENOMIC DNA]</scope>
    <source>
        <strain evidence="1">UoL-WK</strain>
    </source>
</reference>
<dbReference type="Proteomes" id="UP000285301">
    <property type="component" value="Unassembled WGS sequence"/>
</dbReference>